<dbReference type="GO" id="GO:0008380">
    <property type="term" value="P:RNA splicing"/>
    <property type="evidence" value="ECO:0007669"/>
    <property type="project" value="UniProtKB-KW"/>
</dbReference>
<evidence type="ECO:0000256" key="10">
    <source>
        <dbReference type="ARBA" id="ARBA00023161"/>
    </source>
</evidence>
<keyword evidence="7" id="KW-0509">mRNA transport</keyword>
<feature type="compositionally biased region" description="Basic and acidic residues" evidence="13">
    <location>
        <begin position="232"/>
        <end position="244"/>
    </location>
</feature>
<dbReference type="Proteomes" id="UP000549394">
    <property type="component" value="Unassembled WGS sequence"/>
</dbReference>
<evidence type="ECO:0000256" key="4">
    <source>
        <dbReference type="ARBA" id="ARBA00022448"/>
    </source>
</evidence>
<evidence type="ECO:0000256" key="1">
    <source>
        <dbReference type="ARBA" id="ARBA00004123"/>
    </source>
</evidence>
<feature type="region of interest" description="Disordered" evidence="13">
    <location>
        <begin position="1"/>
        <end position="59"/>
    </location>
</feature>
<evidence type="ECO:0000256" key="5">
    <source>
        <dbReference type="ARBA" id="ARBA00022490"/>
    </source>
</evidence>
<evidence type="ECO:0000256" key="6">
    <source>
        <dbReference type="ARBA" id="ARBA00022664"/>
    </source>
</evidence>
<dbReference type="GO" id="GO:0006397">
    <property type="term" value="P:mRNA processing"/>
    <property type="evidence" value="ECO:0007669"/>
    <property type="project" value="UniProtKB-KW"/>
</dbReference>
<dbReference type="GO" id="GO:0003729">
    <property type="term" value="F:mRNA binding"/>
    <property type="evidence" value="ECO:0007669"/>
    <property type="project" value="InterPro"/>
</dbReference>
<reference evidence="15 16" key="1">
    <citation type="submission" date="2020-08" db="EMBL/GenBank/DDBJ databases">
        <authorList>
            <person name="Hejnol A."/>
        </authorList>
    </citation>
    <scope>NUCLEOTIDE SEQUENCE [LARGE SCALE GENOMIC DNA]</scope>
</reference>
<comment type="caution">
    <text evidence="15">The sequence shown here is derived from an EMBL/GenBank/DDBJ whole genome shotgun (WGS) entry which is preliminary data.</text>
</comment>
<evidence type="ECO:0000313" key="16">
    <source>
        <dbReference type="Proteomes" id="UP000549394"/>
    </source>
</evidence>
<evidence type="ECO:0000313" key="15">
    <source>
        <dbReference type="EMBL" id="CAD5116376.1"/>
    </source>
</evidence>
<feature type="compositionally biased region" description="Acidic residues" evidence="13">
    <location>
        <begin position="289"/>
        <end position="298"/>
    </location>
</feature>
<comment type="similarity">
    <text evidence="3">Belongs to the CASC3 family.</text>
</comment>
<protein>
    <submittedName>
        <fullName evidence="15">DgyrCDS5272</fullName>
    </submittedName>
</protein>
<feature type="domain" description="Btz" evidence="14">
    <location>
        <begin position="214"/>
        <end position="291"/>
    </location>
</feature>
<keyword evidence="9" id="KW-0694">RNA-binding</keyword>
<feature type="compositionally biased region" description="Basic residues" evidence="13">
    <location>
        <begin position="35"/>
        <end position="47"/>
    </location>
</feature>
<proteinExistence type="inferred from homology"/>
<feature type="region of interest" description="Disordered" evidence="13">
    <location>
        <begin position="223"/>
        <end position="298"/>
    </location>
</feature>
<dbReference type="AlphaFoldDB" id="A0A7I8VJH4"/>
<evidence type="ECO:0000259" key="14">
    <source>
        <dbReference type="Pfam" id="PF09405"/>
    </source>
</evidence>
<gene>
    <name evidence="15" type="ORF">DGYR_LOCUS5013</name>
</gene>
<feature type="compositionally biased region" description="Basic residues" evidence="13">
    <location>
        <begin position="1"/>
        <end position="27"/>
    </location>
</feature>
<keyword evidence="4" id="KW-0813">Transport</keyword>
<accession>A0A7I8VJH4</accession>
<dbReference type="GO" id="GO:0035145">
    <property type="term" value="C:exon-exon junction complex"/>
    <property type="evidence" value="ECO:0007669"/>
    <property type="project" value="InterPro"/>
</dbReference>
<evidence type="ECO:0000256" key="13">
    <source>
        <dbReference type="SAM" id="MobiDB-lite"/>
    </source>
</evidence>
<dbReference type="GO" id="GO:0051028">
    <property type="term" value="P:mRNA transport"/>
    <property type="evidence" value="ECO:0007669"/>
    <property type="project" value="UniProtKB-KW"/>
</dbReference>
<evidence type="ECO:0000256" key="7">
    <source>
        <dbReference type="ARBA" id="ARBA00022816"/>
    </source>
</evidence>
<keyword evidence="6" id="KW-0507">mRNA processing</keyword>
<keyword evidence="5" id="KW-0963">Cytoplasm</keyword>
<keyword evidence="16" id="KW-1185">Reference proteome</keyword>
<evidence type="ECO:0000256" key="12">
    <source>
        <dbReference type="ARBA" id="ARBA00023242"/>
    </source>
</evidence>
<evidence type="ECO:0000256" key="11">
    <source>
        <dbReference type="ARBA" id="ARBA00023187"/>
    </source>
</evidence>
<dbReference type="GO" id="GO:0005737">
    <property type="term" value="C:cytoplasm"/>
    <property type="evidence" value="ECO:0007669"/>
    <property type="project" value="UniProtKB-SubCell"/>
</dbReference>
<sequence length="298" mass="35132">MDRHRKRRLSPRRSRSPSKGTYRRSRSRSHDNIRNRRSRSPRRRSRDRKSGISSSRKSLKEIIKSGSYESFKVVRNSRQETRKKHTTMSFNERFSNSNKEKFVAQDNITIGIERNIQGNFPAVIPPFIDTSAVVVFRKRDDGDKPLCKRPEFKNDIEVEDEKRAGAIDPTSVVSSVIHSTGDGWKDSKRENRRRRFDVKLRRGNLPDFGKRRDKGRVESWQLNPDVVPKGRSYYEHDNRMDSNHSHRNNRGGMRSWQPRNNMKRRWNDSKVNTKDNDKWAHDKYGELEHDGDEESAAL</sequence>
<organism evidence="15 16">
    <name type="scientific">Dimorphilus gyrociliatus</name>
    <dbReference type="NCBI Taxonomy" id="2664684"/>
    <lineage>
        <taxon>Eukaryota</taxon>
        <taxon>Metazoa</taxon>
        <taxon>Spiralia</taxon>
        <taxon>Lophotrochozoa</taxon>
        <taxon>Annelida</taxon>
        <taxon>Polychaeta</taxon>
        <taxon>Polychaeta incertae sedis</taxon>
        <taxon>Dinophilidae</taxon>
        <taxon>Dimorphilus</taxon>
    </lineage>
</organism>
<feature type="compositionally biased region" description="Basic and acidic residues" evidence="13">
    <location>
        <begin position="265"/>
        <end position="288"/>
    </location>
</feature>
<name>A0A7I8VJH4_9ANNE</name>
<evidence type="ECO:0000256" key="9">
    <source>
        <dbReference type="ARBA" id="ARBA00022884"/>
    </source>
</evidence>
<keyword evidence="12" id="KW-0539">Nucleus</keyword>
<dbReference type="OrthoDB" id="6288722at2759"/>
<dbReference type="GO" id="GO:0000184">
    <property type="term" value="P:nuclear-transcribed mRNA catabolic process, nonsense-mediated decay"/>
    <property type="evidence" value="ECO:0007669"/>
    <property type="project" value="UniProtKB-KW"/>
</dbReference>
<dbReference type="EMBL" id="CAJFCJ010000006">
    <property type="protein sequence ID" value="CAD5116376.1"/>
    <property type="molecule type" value="Genomic_DNA"/>
</dbReference>
<evidence type="ECO:0000256" key="2">
    <source>
        <dbReference type="ARBA" id="ARBA00004496"/>
    </source>
</evidence>
<keyword evidence="11" id="KW-0508">mRNA splicing</keyword>
<dbReference type="GO" id="GO:0006417">
    <property type="term" value="P:regulation of translation"/>
    <property type="evidence" value="ECO:0007669"/>
    <property type="project" value="UniProtKB-KW"/>
</dbReference>
<evidence type="ECO:0000256" key="8">
    <source>
        <dbReference type="ARBA" id="ARBA00022845"/>
    </source>
</evidence>
<dbReference type="Pfam" id="PF09405">
    <property type="entry name" value="Btz"/>
    <property type="match status" value="1"/>
</dbReference>
<comment type="subcellular location">
    <subcellularLocation>
        <location evidence="2">Cytoplasm</location>
    </subcellularLocation>
    <subcellularLocation>
        <location evidence="1">Nucleus</location>
    </subcellularLocation>
</comment>
<keyword evidence="8" id="KW-0810">Translation regulation</keyword>
<dbReference type="InterPro" id="IPR018545">
    <property type="entry name" value="Btz_dom"/>
</dbReference>
<keyword evidence="10" id="KW-0866">Nonsense-mediated mRNA decay</keyword>
<evidence type="ECO:0000256" key="3">
    <source>
        <dbReference type="ARBA" id="ARBA00009548"/>
    </source>
</evidence>